<keyword evidence="2" id="KW-0723">Serine/threonine-protein kinase</keyword>
<keyword evidence="5 10" id="KW-0547">Nucleotide-binding</keyword>
<keyword evidence="8 10" id="KW-0067">ATP-binding</keyword>
<keyword evidence="3" id="KW-0808">Transferase</keyword>
<dbReference type="EMBL" id="HBIU01057640">
    <property type="protein sequence ID" value="CAE0650562.1"/>
    <property type="molecule type" value="Transcribed_RNA"/>
</dbReference>
<dbReference type="CDD" id="cd05117">
    <property type="entry name" value="STKc_CAMK"/>
    <property type="match status" value="1"/>
</dbReference>
<dbReference type="FunFam" id="1.10.238.10:FF:000003">
    <property type="entry name" value="Calmodulin A"/>
    <property type="match status" value="1"/>
</dbReference>
<dbReference type="PROSITE" id="PS00018">
    <property type="entry name" value="EF_HAND_1"/>
    <property type="match status" value="2"/>
</dbReference>
<dbReference type="GO" id="GO:0004674">
    <property type="term" value="F:protein serine/threonine kinase activity"/>
    <property type="evidence" value="ECO:0007669"/>
    <property type="project" value="UniProtKB-KW"/>
</dbReference>
<comment type="cofactor">
    <cofactor evidence="1">
        <name>Mg(2+)</name>
        <dbReference type="ChEBI" id="CHEBI:18420"/>
    </cofactor>
</comment>
<keyword evidence="6" id="KW-0418">Kinase</keyword>
<dbReference type="Pfam" id="PF00069">
    <property type="entry name" value="Pkinase"/>
    <property type="match status" value="1"/>
</dbReference>
<evidence type="ECO:0000259" key="12">
    <source>
        <dbReference type="PROSITE" id="PS50011"/>
    </source>
</evidence>
<dbReference type="SUPFAM" id="SSF56112">
    <property type="entry name" value="Protein kinase-like (PK-like)"/>
    <property type="match status" value="1"/>
</dbReference>
<dbReference type="FunFam" id="1.10.510.10:FF:000475">
    <property type="entry name" value="Calcium-dependent protein kinase 5"/>
    <property type="match status" value="1"/>
</dbReference>
<feature type="region of interest" description="Disordered" evidence="11">
    <location>
        <begin position="1"/>
        <end position="39"/>
    </location>
</feature>
<feature type="binding site" evidence="10">
    <location>
        <position position="91"/>
    </location>
    <ligand>
        <name>ATP</name>
        <dbReference type="ChEBI" id="CHEBI:30616"/>
    </ligand>
</feature>
<dbReference type="PROSITE" id="PS50011">
    <property type="entry name" value="PROTEIN_KINASE_DOM"/>
    <property type="match status" value="1"/>
</dbReference>
<dbReference type="GO" id="GO:0005524">
    <property type="term" value="F:ATP binding"/>
    <property type="evidence" value="ECO:0007669"/>
    <property type="project" value="UniProtKB-UniRule"/>
</dbReference>
<proteinExistence type="inferred from homology"/>
<comment type="similarity">
    <text evidence="9">Belongs to the protein kinase superfamily. Ser/Thr protein kinase family. CDPK subfamily.</text>
</comment>
<keyword evidence="4" id="KW-0677">Repeat</keyword>
<dbReference type="Pfam" id="PF13499">
    <property type="entry name" value="EF-hand_7"/>
    <property type="match status" value="2"/>
</dbReference>
<evidence type="ECO:0000259" key="13">
    <source>
        <dbReference type="PROSITE" id="PS50222"/>
    </source>
</evidence>
<feature type="domain" description="Protein kinase" evidence="12">
    <location>
        <begin position="58"/>
        <end position="319"/>
    </location>
</feature>
<feature type="compositionally biased region" description="Basic and acidic residues" evidence="11">
    <location>
        <begin position="15"/>
        <end position="39"/>
    </location>
</feature>
<dbReference type="InterPro" id="IPR011992">
    <property type="entry name" value="EF-hand-dom_pair"/>
</dbReference>
<evidence type="ECO:0000256" key="3">
    <source>
        <dbReference type="ARBA" id="ARBA00022679"/>
    </source>
</evidence>
<protein>
    <submittedName>
        <fullName evidence="14">Uncharacterized protein</fullName>
    </submittedName>
</protein>
<dbReference type="SUPFAM" id="SSF47473">
    <property type="entry name" value="EF-hand"/>
    <property type="match status" value="1"/>
</dbReference>
<dbReference type="GO" id="GO:0005509">
    <property type="term" value="F:calcium ion binding"/>
    <property type="evidence" value="ECO:0007669"/>
    <property type="project" value="InterPro"/>
</dbReference>
<dbReference type="Gene3D" id="3.30.200.20">
    <property type="entry name" value="Phosphorylase Kinase, domain 1"/>
    <property type="match status" value="1"/>
</dbReference>
<evidence type="ECO:0000256" key="7">
    <source>
        <dbReference type="ARBA" id="ARBA00022837"/>
    </source>
</evidence>
<dbReference type="InterPro" id="IPR008271">
    <property type="entry name" value="Ser/Thr_kinase_AS"/>
</dbReference>
<evidence type="ECO:0000256" key="9">
    <source>
        <dbReference type="ARBA" id="ARBA00024334"/>
    </source>
</evidence>
<dbReference type="PROSITE" id="PS00107">
    <property type="entry name" value="PROTEIN_KINASE_ATP"/>
    <property type="match status" value="1"/>
</dbReference>
<sequence length="501" mass="57210">MGNVPHSGTPKKNQQKGEQKMAEAKQEVSTAREGRSSSNKRDSIFITSYVADVRVKYHVQPKELGHGHYGVVRKCQNRQTGEWFAIKTIRKAKVNRIESLRREIEIMQSIDHPSIIKLYDVFEDEKYLHLITQLCTGGELFDRIIEKTKSEEGHYSERDAANLVKAILDAIAYCHNLHICHRDLKPENFLFESPDDNAALKIIDFGLSRVEDMGKQGVMTTRVGTPYYIAPEVLGRHYTKACDLWSIGVIMYILLCGYPPFYGDNDTEIFSSVQRAQFYFPSPEWDAISEEAKNLIKQLLSKRPEDRPTAEQALADPWFEKVDDDPALRAPIRIAAFMRDRLKQFVGMNKLKRHALNIIANQLTEAEIGHLRKVFSAIDDDGNGVITLEELRMAMRMEGMEAMEAEVMGLMQGIDLDGNESLDYQEFLAAVVDRNVFIREENIRVAFQYFDKQGRGHIQPADLVDIFGSVQHAEEAVRGIDLNGDGVIEYEEFKQMIKDEL</sequence>
<evidence type="ECO:0000256" key="8">
    <source>
        <dbReference type="ARBA" id="ARBA00022840"/>
    </source>
</evidence>
<evidence type="ECO:0000256" key="6">
    <source>
        <dbReference type="ARBA" id="ARBA00022777"/>
    </source>
</evidence>
<dbReference type="PROSITE" id="PS50222">
    <property type="entry name" value="EF_HAND_2"/>
    <property type="match status" value="2"/>
</dbReference>
<dbReference type="InterPro" id="IPR017441">
    <property type="entry name" value="Protein_kinase_ATP_BS"/>
</dbReference>
<evidence type="ECO:0000256" key="1">
    <source>
        <dbReference type="ARBA" id="ARBA00001946"/>
    </source>
</evidence>
<dbReference type="InterPro" id="IPR002048">
    <property type="entry name" value="EF_hand_dom"/>
</dbReference>
<evidence type="ECO:0000256" key="10">
    <source>
        <dbReference type="PROSITE-ProRule" id="PRU10141"/>
    </source>
</evidence>
<dbReference type="InterPro" id="IPR011009">
    <property type="entry name" value="Kinase-like_dom_sf"/>
</dbReference>
<dbReference type="Gene3D" id="1.10.510.10">
    <property type="entry name" value="Transferase(Phosphotransferase) domain 1"/>
    <property type="match status" value="1"/>
</dbReference>
<dbReference type="CDD" id="cd00051">
    <property type="entry name" value="EFh"/>
    <property type="match status" value="1"/>
</dbReference>
<evidence type="ECO:0000313" key="14">
    <source>
        <dbReference type="EMBL" id="CAE0650562.1"/>
    </source>
</evidence>
<dbReference type="InterPro" id="IPR018247">
    <property type="entry name" value="EF_Hand_1_Ca_BS"/>
</dbReference>
<reference evidence="14" key="1">
    <citation type="submission" date="2021-01" db="EMBL/GenBank/DDBJ databases">
        <authorList>
            <person name="Corre E."/>
            <person name="Pelletier E."/>
            <person name="Niang G."/>
            <person name="Scheremetjew M."/>
            <person name="Finn R."/>
            <person name="Kale V."/>
            <person name="Holt S."/>
            <person name="Cochrane G."/>
            <person name="Meng A."/>
            <person name="Brown T."/>
            <person name="Cohen L."/>
        </authorList>
    </citation>
    <scope>NUCLEOTIDE SEQUENCE</scope>
    <source>
        <strain evidence="14">CCMP3107</strain>
    </source>
</reference>
<evidence type="ECO:0000256" key="5">
    <source>
        <dbReference type="ARBA" id="ARBA00022741"/>
    </source>
</evidence>
<feature type="domain" description="EF-hand" evidence="13">
    <location>
        <begin position="366"/>
        <end position="401"/>
    </location>
</feature>
<dbReference type="InterPro" id="IPR050205">
    <property type="entry name" value="CDPK_Ser/Thr_kinases"/>
</dbReference>
<gene>
    <name evidence="14" type="ORF">HAKA00212_LOCUS25114</name>
</gene>
<name>A0A6V1S6L4_HETAK</name>
<feature type="domain" description="EF-hand" evidence="13">
    <location>
        <begin position="468"/>
        <end position="501"/>
    </location>
</feature>
<accession>A0A6V1S6L4</accession>
<evidence type="ECO:0000256" key="2">
    <source>
        <dbReference type="ARBA" id="ARBA00022527"/>
    </source>
</evidence>
<keyword evidence="7" id="KW-0106">Calcium</keyword>
<dbReference type="PANTHER" id="PTHR24349">
    <property type="entry name" value="SERINE/THREONINE-PROTEIN KINASE"/>
    <property type="match status" value="1"/>
</dbReference>
<dbReference type="Gene3D" id="1.10.238.10">
    <property type="entry name" value="EF-hand"/>
    <property type="match status" value="2"/>
</dbReference>
<evidence type="ECO:0000256" key="4">
    <source>
        <dbReference type="ARBA" id="ARBA00022737"/>
    </source>
</evidence>
<dbReference type="AlphaFoldDB" id="A0A6V1S6L4"/>
<dbReference type="SMART" id="SM00220">
    <property type="entry name" value="S_TKc"/>
    <property type="match status" value="1"/>
</dbReference>
<dbReference type="PROSITE" id="PS00108">
    <property type="entry name" value="PROTEIN_KINASE_ST"/>
    <property type="match status" value="1"/>
</dbReference>
<dbReference type="InterPro" id="IPR000719">
    <property type="entry name" value="Prot_kinase_dom"/>
</dbReference>
<dbReference type="FunFam" id="3.30.200.20:FF:000880">
    <property type="entry name" value="Predicted protein"/>
    <property type="match status" value="1"/>
</dbReference>
<organism evidence="14">
    <name type="scientific">Heterosigma akashiwo</name>
    <name type="common">Chromophytic alga</name>
    <name type="synonym">Heterosigma carterae</name>
    <dbReference type="NCBI Taxonomy" id="2829"/>
    <lineage>
        <taxon>Eukaryota</taxon>
        <taxon>Sar</taxon>
        <taxon>Stramenopiles</taxon>
        <taxon>Ochrophyta</taxon>
        <taxon>Raphidophyceae</taxon>
        <taxon>Chattonellales</taxon>
        <taxon>Chattonellaceae</taxon>
        <taxon>Heterosigma</taxon>
    </lineage>
</organism>
<evidence type="ECO:0000256" key="11">
    <source>
        <dbReference type="SAM" id="MobiDB-lite"/>
    </source>
</evidence>
<dbReference type="SMART" id="SM00054">
    <property type="entry name" value="EFh"/>
    <property type="match status" value="4"/>
</dbReference>